<dbReference type="OrthoDB" id="9781415at2"/>
<dbReference type="GO" id="GO:0004331">
    <property type="term" value="F:fructose-2,6-bisphosphate 2-phosphatase activity"/>
    <property type="evidence" value="ECO:0007669"/>
    <property type="project" value="TreeGrafter"/>
</dbReference>
<dbReference type="SUPFAM" id="SSF53254">
    <property type="entry name" value="Phosphoglycerate mutase-like"/>
    <property type="match status" value="1"/>
</dbReference>
<name>A0A1G5F5G4_9FIRM</name>
<dbReference type="Proteomes" id="UP000183047">
    <property type="component" value="Unassembled WGS sequence"/>
</dbReference>
<protein>
    <submittedName>
        <fullName evidence="4">Alpha-ribazole phosphatase</fullName>
    </submittedName>
</protein>
<organism evidence="4 5">
    <name type="scientific">Butyrivibrio hungatei</name>
    <dbReference type="NCBI Taxonomy" id="185008"/>
    <lineage>
        <taxon>Bacteria</taxon>
        <taxon>Bacillati</taxon>
        <taxon>Bacillota</taxon>
        <taxon>Clostridia</taxon>
        <taxon>Lachnospirales</taxon>
        <taxon>Lachnospiraceae</taxon>
        <taxon>Butyrivibrio</taxon>
    </lineage>
</organism>
<evidence type="ECO:0000256" key="1">
    <source>
        <dbReference type="ARBA" id="ARBA00022801"/>
    </source>
</evidence>
<evidence type="ECO:0000256" key="3">
    <source>
        <dbReference type="PIRSR" id="PIRSR613078-2"/>
    </source>
</evidence>
<dbReference type="PROSITE" id="PS00175">
    <property type="entry name" value="PG_MUTASE"/>
    <property type="match status" value="1"/>
</dbReference>
<dbReference type="InterPro" id="IPR013078">
    <property type="entry name" value="His_Pase_superF_clade-1"/>
</dbReference>
<dbReference type="EMBL" id="FMUR01000013">
    <property type="protein sequence ID" value="SCY33868.1"/>
    <property type="molecule type" value="Genomic_DNA"/>
</dbReference>
<evidence type="ECO:0000256" key="2">
    <source>
        <dbReference type="PIRSR" id="PIRSR613078-1"/>
    </source>
</evidence>
<dbReference type="GO" id="GO:0045820">
    <property type="term" value="P:negative regulation of glycolytic process"/>
    <property type="evidence" value="ECO:0007669"/>
    <property type="project" value="TreeGrafter"/>
</dbReference>
<dbReference type="PANTHER" id="PTHR46517:SF1">
    <property type="entry name" value="FRUCTOSE-2,6-BISPHOSPHATASE TIGAR"/>
    <property type="match status" value="1"/>
</dbReference>
<dbReference type="PIRSF" id="PIRSF000709">
    <property type="entry name" value="6PFK_2-Ptase"/>
    <property type="match status" value="1"/>
</dbReference>
<keyword evidence="1" id="KW-0378">Hydrolase</keyword>
<dbReference type="InterPro" id="IPR001345">
    <property type="entry name" value="PG/BPGM_mutase_AS"/>
</dbReference>
<dbReference type="InterPro" id="IPR029033">
    <property type="entry name" value="His_PPase_superfam"/>
</dbReference>
<dbReference type="InterPro" id="IPR051695">
    <property type="entry name" value="Phosphoglycerate_Mutase"/>
</dbReference>
<accession>A0A1G5F5G4</accession>
<dbReference type="Pfam" id="PF00300">
    <property type="entry name" value="His_Phos_1"/>
    <property type="match status" value="1"/>
</dbReference>
<dbReference type="PANTHER" id="PTHR46517">
    <property type="entry name" value="FRUCTOSE-2,6-BISPHOSPHATASE TIGAR"/>
    <property type="match status" value="1"/>
</dbReference>
<feature type="active site" description="Tele-phosphohistidine intermediate" evidence="2">
    <location>
        <position position="8"/>
    </location>
</feature>
<feature type="binding site" evidence="3">
    <location>
        <begin position="7"/>
        <end position="14"/>
    </location>
    <ligand>
        <name>substrate</name>
    </ligand>
</feature>
<evidence type="ECO:0000313" key="5">
    <source>
        <dbReference type="Proteomes" id="UP000183047"/>
    </source>
</evidence>
<keyword evidence="5" id="KW-1185">Reference proteome</keyword>
<dbReference type="RefSeq" id="WP_074462743.1">
    <property type="nucleotide sequence ID" value="NZ_FMUR01000013.1"/>
</dbReference>
<sequence>MKIYVTRHGQTDYNKKELMQGRIDIPLNETGMEQACATKAKIGDVKFDAVYASPLTRAVQTASIIGDIDPSNIITDERIIEADFGKYDGVNYYKVAFPMTAYWTIPEIFPAPSGVEKVKDMVERTRSFLTELEQKDYENVLVVCHGGIIRPIRGYFENAKRGYIWRPRPKNCEIFVYESKDGTHRLVKDIK</sequence>
<feature type="active site" description="Proton donor/acceptor" evidence="2">
    <location>
        <position position="81"/>
    </location>
</feature>
<feature type="binding site" evidence="3">
    <location>
        <position position="57"/>
    </location>
    <ligand>
        <name>substrate</name>
    </ligand>
</feature>
<reference evidence="5" key="1">
    <citation type="submission" date="2016-10" db="EMBL/GenBank/DDBJ databases">
        <authorList>
            <person name="Varghese N."/>
            <person name="Submissions S."/>
        </authorList>
    </citation>
    <scope>NUCLEOTIDE SEQUENCE [LARGE SCALE GENOMIC DNA]</scope>
    <source>
        <strain evidence="5">XBD2006</strain>
    </source>
</reference>
<proteinExistence type="predicted"/>
<gene>
    <name evidence="4" type="ORF">SAMN02910451_02234</name>
</gene>
<dbReference type="CDD" id="cd07067">
    <property type="entry name" value="HP_PGM_like"/>
    <property type="match status" value="1"/>
</dbReference>
<dbReference type="SMART" id="SM00855">
    <property type="entry name" value="PGAM"/>
    <property type="match status" value="1"/>
</dbReference>
<dbReference type="AlphaFoldDB" id="A0A1G5F5G4"/>
<evidence type="ECO:0000313" key="4">
    <source>
        <dbReference type="EMBL" id="SCY33868.1"/>
    </source>
</evidence>
<dbReference type="Gene3D" id="3.40.50.1240">
    <property type="entry name" value="Phosphoglycerate mutase-like"/>
    <property type="match status" value="1"/>
</dbReference>
<dbReference type="GO" id="GO:0043456">
    <property type="term" value="P:regulation of pentose-phosphate shunt"/>
    <property type="evidence" value="ECO:0007669"/>
    <property type="project" value="TreeGrafter"/>
</dbReference>
<dbReference type="GO" id="GO:0005829">
    <property type="term" value="C:cytosol"/>
    <property type="evidence" value="ECO:0007669"/>
    <property type="project" value="TreeGrafter"/>
</dbReference>